<proteinExistence type="predicted"/>
<name>A0A6C0ER95_9ZZZZ</name>
<organism evidence="1">
    <name type="scientific">viral metagenome</name>
    <dbReference type="NCBI Taxonomy" id="1070528"/>
    <lineage>
        <taxon>unclassified sequences</taxon>
        <taxon>metagenomes</taxon>
        <taxon>organismal metagenomes</taxon>
    </lineage>
</organism>
<sequence length="139" mass="16120">MTTMKSTLLKSFNTLFFDFLGDIMTAYPENKEIKYANDKFELLRRGNPTIIIKFWKTYVYDPYREQLEAGDITFFIEKDYRSDFEQSNGGALSDSYSKILDMIESVRSTIRDMDEANRAHSANYVLNLSKLSEAYAQAA</sequence>
<evidence type="ECO:0000313" key="1">
    <source>
        <dbReference type="EMBL" id="QHT29815.1"/>
    </source>
</evidence>
<reference evidence="1" key="1">
    <citation type="journal article" date="2020" name="Nature">
        <title>Giant virus diversity and host interactions through global metagenomics.</title>
        <authorList>
            <person name="Schulz F."/>
            <person name="Roux S."/>
            <person name="Paez-Espino D."/>
            <person name="Jungbluth S."/>
            <person name="Walsh D.A."/>
            <person name="Denef V.J."/>
            <person name="McMahon K.D."/>
            <person name="Konstantinidis K.T."/>
            <person name="Eloe-Fadrosh E.A."/>
            <person name="Kyrpides N.C."/>
            <person name="Woyke T."/>
        </authorList>
    </citation>
    <scope>NUCLEOTIDE SEQUENCE</scope>
    <source>
        <strain evidence="1">GVMAG-M-3300009068-24</strain>
    </source>
</reference>
<dbReference type="AlphaFoldDB" id="A0A6C0ER95"/>
<accession>A0A6C0ER95</accession>
<dbReference type="EMBL" id="MN738882">
    <property type="protein sequence ID" value="QHT29815.1"/>
    <property type="molecule type" value="Genomic_DNA"/>
</dbReference>
<protein>
    <submittedName>
        <fullName evidence="1">Uncharacterized protein</fullName>
    </submittedName>
</protein>